<dbReference type="Proteomes" id="UP000031760">
    <property type="component" value="Chromosome"/>
</dbReference>
<organism evidence="1 2">
    <name type="scientific">Nonlabens marinus S1-08</name>
    <dbReference type="NCBI Taxonomy" id="1454201"/>
    <lineage>
        <taxon>Bacteria</taxon>
        <taxon>Pseudomonadati</taxon>
        <taxon>Bacteroidota</taxon>
        <taxon>Flavobacteriia</taxon>
        <taxon>Flavobacteriales</taxon>
        <taxon>Flavobacteriaceae</taxon>
        <taxon>Nonlabens</taxon>
    </lineage>
</organism>
<evidence type="ECO:0000313" key="1">
    <source>
        <dbReference type="EMBL" id="BAO55777.1"/>
    </source>
</evidence>
<keyword evidence="2" id="KW-1185">Reference proteome</keyword>
<dbReference type="AlphaFoldDB" id="W8VXE3"/>
<accession>W8VXE3</accession>
<dbReference type="HOGENOM" id="CLU_2650846_0_0_10"/>
<dbReference type="EMBL" id="AP014548">
    <property type="protein sequence ID" value="BAO55777.1"/>
    <property type="molecule type" value="Genomic_DNA"/>
</dbReference>
<sequence>MKSSYRDDDRSFLDFGRLEAGGWRLEAGGWRLLKKTNSKELAIGNQRFPKEINNWQFTFWDLRFEILRFRNYHFRF</sequence>
<dbReference type="KEGG" id="nmf:NMS_1768"/>
<dbReference type="STRING" id="1454201.NMS_1768"/>
<name>W8VXE3_9FLAO</name>
<dbReference type="RefSeq" id="WP_041496317.1">
    <property type="nucleotide sequence ID" value="NZ_AP014548.1"/>
</dbReference>
<protein>
    <submittedName>
        <fullName evidence="1">Uncharacterized protein</fullName>
    </submittedName>
</protein>
<gene>
    <name evidence="1" type="ORF">NMS_1768</name>
</gene>
<proteinExistence type="predicted"/>
<evidence type="ECO:0000313" key="2">
    <source>
        <dbReference type="Proteomes" id="UP000031760"/>
    </source>
</evidence>
<reference evidence="1 2" key="1">
    <citation type="journal article" date="2014" name="Proc. Natl. Acad. Sci. U.S.A.">
        <title>Functional characterization of flavobacteria rhodopsins reveals a unique class of light-driven chloride pump in bacteria.</title>
        <authorList>
            <person name="Yoshizawa S."/>
            <person name="Kumagai Y."/>
            <person name="Kim H."/>
            <person name="Ogura Y."/>
            <person name="Hayashi T."/>
            <person name="Iwasaki W."/>
            <person name="DeLong E.F."/>
            <person name="Kogure K."/>
        </authorList>
    </citation>
    <scope>NUCLEOTIDE SEQUENCE [LARGE SCALE GENOMIC DNA]</scope>
    <source>
        <strain evidence="1 2">S1-08</strain>
    </source>
</reference>